<evidence type="ECO:0000256" key="1">
    <source>
        <dbReference type="SAM" id="Coils"/>
    </source>
</evidence>
<dbReference type="OrthoDB" id="10261408at2759"/>
<dbReference type="AlphaFoldDB" id="A0A5C3MWU0"/>
<gene>
    <name evidence="3" type="ORF">OE88DRAFT_484896</name>
</gene>
<name>A0A5C3MWU0_9AGAM</name>
<feature type="coiled-coil region" evidence="1">
    <location>
        <begin position="142"/>
        <end position="169"/>
    </location>
</feature>
<accession>A0A5C3MWU0</accession>
<dbReference type="EMBL" id="ML213518">
    <property type="protein sequence ID" value="TFK48626.1"/>
    <property type="molecule type" value="Genomic_DNA"/>
</dbReference>
<dbReference type="STRING" id="5364.A0A5C3MWU0"/>
<sequence>MFKINVVKKIKALATRKDATPVAPATPEVVAAPKQRSTLRRLFNARKRSSSRAASLPTAAPTIIVDIPAVSPAPALTLTVSQHHATAAHPSSVTSSSPTRSTRAHSILRRRAAIPRVFKAPSISVTRATVDNLPTLRGEAEAGTYRQRAERAESQLARLKAELDSLKLQNIERYSLERELSRLKSARSAVVSERELLRREHAVLEKRSQILVHQMKLVLLEKASAENSRALLAQEKIIMQRARKAIVHEKASVEQGMTLIAREKVVIAKARKSLVHDKTCINEARALLSREKAIVNKAKKSLVADKAAAEQAKALLVRERLVVEKARKGLIQERKSLGVAHAGLVQSAEAVESLYEDCLAPFEESKEVFREVEWQVRNCKALTRCPIYGEEESEEIGFDVMANKREQFVENKRTRRMLASSDADHLTAMPLLRLQARRGKPQTIDNRNRAVSLRSISSGTSTLTDTDSMVSAATSTACGTPPASPTTVAFKILKQDYVWT</sequence>
<reference evidence="3 4" key="1">
    <citation type="journal article" date="2019" name="Nat. Ecol. Evol.">
        <title>Megaphylogeny resolves global patterns of mushroom evolution.</title>
        <authorList>
            <person name="Varga T."/>
            <person name="Krizsan K."/>
            <person name="Foldi C."/>
            <person name="Dima B."/>
            <person name="Sanchez-Garcia M."/>
            <person name="Sanchez-Ramirez S."/>
            <person name="Szollosi G.J."/>
            <person name="Szarkandi J.G."/>
            <person name="Papp V."/>
            <person name="Albert L."/>
            <person name="Andreopoulos W."/>
            <person name="Angelini C."/>
            <person name="Antonin V."/>
            <person name="Barry K.W."/>
            <person name="Bougher N.L."/>
            <person name="Buchanan P."/>
            <person name="Buyck B."/>
            <person name="Bense V."/>
            <person name="Catcheside P."/>
            <person name="Chovatia M."/>
            <person name="Cooper J."/>
            <person name="Damon W."/>
            <person name="Desjardin D."/>
            <person name="Finy P."/>
            <person name="Geml J."/>
            <person name="Haridas S."/>
            <person name="Hughes K."/>
            <person name="Justo A."/>
            <person name="Karasinski D."/>
            <person name="Kautmanova I."/>
            <person name="Kiss B."/>
            <person name="Kocsube S."/>
            <person name="Kotiranta H."/>
            <person name="LaButti K.M."/>
            <person name="Lechner B.E."/>
            <person name="Liimatainen K."/>
            <person name="Lipzen A."/>
            <person name="Lukacs Z."/>
            <person name="Mihaltcheva S."/>
            <person name="Morgado L.N."/>
            <person name="Niskanen T."/>
            <person name="Noordeloos M.E."/>
            <person name="Ohm R.A."/>
            <person name="Ortiz-Santana B."/>
            <person name="Ovrebo C."/>
            <person name="Racz N."/>
            <person name="Riley R."/>
            <person name="Savchenko A."/>
            <person name="Shiryaev A."/>
            <person name="Soop K."/>
            <person name="Spirin V."/>
            <person name="Szebenyi C."/>
            <person name="Tomsovsky M."/>
            <person name="Tulloss R.E."/>
            <person name="Uehling J."/>
            <person name="Grigoriev I.V."/>
            <person name="Vagvolgyi C."/>
            <person name="Papp T."/>
            <person name="Martin F.M."/>
            <person name="Miettinen O."/>
            <person name="Hibbett D.S."/>
            <person name="Nagy L.G."/>
        </authorList>
    </citation>
    <scope>NUCLEOTIDE SEQUENCE [LARGE SCALE GENOMIC DNA]</scope>
    <source>
        <strain evidence="3 4">OMC1185</strain>
    </source>
</reference>
<organism evidence="3 4">
    <name type="scientific">Heliocybe sulcata</name>
    <dbReference type="NCBI Taxonomy" id="5364"/>
    <lineage>
        <taxon>Eukaryota</taxon>
        <taxon>Fungi</taxon>
        <taxon>Dikarya</taxon>
        <taxon>Basidiomycota</taxon>
        <taxon>Agaricomycotina</taxon>
        <taxon>Agaricomycetes</taxon>
        <taxon>Gloeophyllales</taxon>
        <taxon>Gloeophyllaceae</taxon>
        <taxon>Heliocybe</taxon>
    </lineage>
</organism>
<feature type="compositionally biased region" description="Low complexity" evidence="2">
    <location>
        <begin position="83"/>
        <end position="101"/>
    </location>
</feature>
<keyword evidence="4" id="KW-1185">Reference proteome</keyword>
<dbReference type="Proteomes" id="UP000305948">
    <property type="component" value="Unassembled WGS sequence"/>
</dbReference>
<protein>
    <submittedName>
        <fullName evidence="3">Uncharacterized protein</fullName>
    </submittedName>
</protein>
<evidence type="ECO:0000313" key="3">
    <source>
        <dbReference type="EMBL" id="TFK48626.1"/>
    </source>
</evidence>
<feature type="region of interest" description="Disordered" evidence="2">
    <location>
        <begin position="81"/>
        <end position="106"/>
    </location>
</feature>
<keyword evidence="1" id="KW-0175">Coiled coil</keyword>
<evidence type="ECO:0000313" key="4">
    <source>
        <dbReference type="Proteomes" id="UP000305948"/>
    </source>
</evidence>
<proteinExistence type="predicted"/>
<evidence type="ECO:0000256" key="2">
    <source>
        <dbReference type="SAM" id="MobiDB-lite"/>
    </source>
</evidence>